<keyword evidence="2" id="KW-0843">Virulence</keyword>
<evidence type="ECO:0000313" key="4">
    <source>
        <dbReference type="EMBL" id="KAF6808854.1"/>
    </source>
</evidence>
<dbReference type="Gene3D" id="3.10.50.10">
    <property type="match status" value="1"/>
</dbReference>
<dbReference type="AlphaFoldDB" id="A0A8H6J949"/>
<dbReference type="Gene3D" id="3.20.20.80">
    <property type="entry name" value="Glycosidases"/>
    <property type="match status" value="1"/>
</dbReference>
<feature type="region of interest" description="Disordered" evidence="3">
    <location>
        <begin position="49"/>
        <end position="75"/>
    </location>
</feature>
<keyword evidence="1" id="KW-0147">Chitin-binding</keyword>
<evidence type="ECO:0000256" key="3">
    <source>
        <dbReference type="SAM" id="MobiDB-lite"/>
    </source>
</evidence>
<name>A0A8H6J949_9PEZI</name>
<dbReference type="PANTHER" id="PTHR47700:SF2">
    <property type="entry name" value="CHITINASE"/>
    <property type="match status" value="1"/>
</dbReference>
<reference evidence="4" key="1">
    <citation type="journal article" date="2020" name="Phytopathology">
        <title>Genome Sequence Resources of Colletotrichum truncatum, C. plurivorum, C. musicola, and C. sojae: Four Species Pathogenic to Soybean (Glycine max).</title>
        <authorList>
            <person name="Rogerio F."/>
            <person name="Boufleur T.R."/>
            <person name="Ciampi-Guillardi M."/>
            <person name="Sukno S.A."/>
            <person name="Thon M.R."/>
            <person name="Massola Junior N.S."/>
            <person name="Baroncelli R."/>
        </authorList>
    </citation>
    <scope>NUCLEOTIDE SEQUENCE</scope>
    <source>
        <strain evidence="4">LFN00145</strain>
    </source>
</reference>
<organism evidence="4 5">
    <name type="scientific">Colletotrichum plurivorum</name>
    <dbReference type="NCBI Taxonomy" id="2175906"/>
    <lineage>
        <taxon>Eukaryota</taxon>
        <taxon>Fungi</taxon>
        <taxon>Dikarya</taxon>
        <taxon>Ascomycota</taxon>
        <taxon>Pezizomycotina</taxon>
        <taxon>Sordariomycetes</taxon>
        <taxon>Hypocreomycetidae</taxon>
        <taxon>Glomerellales</taxon>
        <taxon>Glomerellaceae</taxon>
        <taxon>Colletotrichum</taxon>
        <taxon>Colletotrichum orchidearum species complex</taxon>
    </lineage>
</organism>
<dbReference type="GO" id="GO:0008061">
    <property type="term" value="F:chitin binding"/>
    <property type="evidence" value="ECO:0007669"/>
    <property type="project" value="UniProtKB-KW"/>
</dbReference>
<protein>
    <submittedName>
        <fullName evidence="4">Chitinase</fullName>
    </submittedName>
</protein>
<sequence>MDQGSYSNIVAWNSNQWVAYMDEDNKATRKALYPALNFLGSADWAVDLQSENGGSGGGGSSSDQIVYIDPRSGAR</sequence>
<comment type="caution">
    <text evidence="4">The sequence shown here is derived from an EMBL/GenBank/DDBJ whole genome shotgun (WGS) entry which is preliminary data.</text>
</comment>
<dbReference type="Proteomes" id="UP000654918">
    <property type="component" value="Unassembled WGS sequence"/>
</dbReference>
<evidence type="ECO:0000256" key="2">
    <source>
        <dbReference type="ARBA" id="ARBA00023026"/>
    </source>
</evidence>
<evidence type="ECO:0000313" key="5">
    <source>
        <dbReference type="Proteomes" id="UP000654918"/>
    </source>
</evidence>
<dbReference type="InterPro" id="IPR053214">
    <property type="entry name" value="LysM12-like"/>
</dbReference>
<evidence type="ECO:0000256" key="1">
    <source>
        <dbReference type="ARBA" id="ARBA00022669"/>
    </source>
</evidence>
<accession>A0A8H6J949</accession>
<dbReference type="EMBL" id="WIGO01000560">
    <property type="protein sequence ID" value="KAF6808854.1"/>
    <property type="molecule type" value="Genomic_DNA"/>
</dbReference>
<proteinExistence type="predicted"/>
<keyword evidence="5" id="KW-1185">Reference proteome</keyword>
<dbReference type="PANTHER" id="PTHR47700">
    <property type="entry name" value="V CHITINASE, PUTATIVE (AFU_ORTHOLOGUE AFUA_6G13720)-RELATED"/>
    <property type="match status" value="1"/>
</dbReference>
<dbReference type="InterPro" id="IPR029070">
    <property type="entry name" value="Chitinase_insertion_sf"/>
</dbReference>
<gene>
    <name evidence="4" type="ORF">CPLU01_15601</name>
</gene>